<evidence type="ECO:0000256" key="4">
    <source>
        <dbReference type="ARBA" id="ARBA00022741"/>
    </source>
</evidence>
<feature type="compositionally biased region" description="Polar residues" evidence="9">
    <location>
        <begin position="15"/>
        <end position="34"/>
    </location>
</feature>
<keyword evidence="3" id="KW-0808">Transferase</keyword>
<evidence type="ECO:0000256" key="1">
    <source>
        <dbReference type="ARBA" id="ARBA00012513"/>
    </source>
</evidence>
<dbReference type="InterPro" id="IPR008271">
    <property type="entry name" value="Ser/Thr_kinase_AS"/>
</dbReference>
<dbReference type="CDD" id="cd00180">
    <property type="entry name" value="PKc"/>
    <property type="match status" value="1"/>
</dbReference>
<comment type="caution">
    <text evidence="11">The sequence shown here is derived from an EMBL/GenBank/DDBJ whole genome shotgun (WGS) entry which is preliminary data.</text>
</comment>
<dbReference type="InterPro" id="IPR000719">
    <property type="entry name" value="Prot_kinase_dom"/>
</dbReference>
<dbReference type="PANTHER" id="PTHR43671:SF98">
    <property type="entry name" value="SERINE_THREONINE-PROTEIN KINASE NEK11"/>
    <property type="match status" value="1"/>
</dbReference>
<evidence type="ECO:0000256" key="8">
    <source>
        <dbReference type="ARBA" id="ARBA00048679"/>
    </source>
</evidence>
<evidence type="ECO:0000256" key="9">
    <source>
        <dbReference type="SAM" id="MobiDB-lite"/>
    </source>
</evidence>
<name>A0AAV9JSE3_9PEZI</name>
<accession>A0AAV9JSE3</accession>
<dbReference type="SUPFAM" id="SSF56112">
    <property type="entry name" value="Protein kinase-like (PK-like)"/>
    <property type="match status" value="1"/>
</dbReference>
<sequence>MFDFLPKLKTLLRFSQTNSSNKPDNDRIQTNMPQSAAEHRSQDRYQHIHHLANSTEGELGIVRSDRTGKLLVAKHTKARQVIRLGDGPIFTYPNEAKILLKTLGGADHPNIIHLFGAERSCIEPGRHFLLLEYCSGGDLLDQIGQFTKMGKAAYGASRHLLLRKVLPADTLAHPPKFAGNCLVPEMFVLHVFVGLVWALAFLHDASEHEAVIHGDLKPDNVLLRWSSRNECGMPDIVLADFGASQLASKTIGVTGTPGYDSPEVVGIAQLKTTAPQAFEWKRKQRVMSTKSDIYQLGHLMYLLTTMQLWTTGADPEALTLPQEYTTQHCRHLATTVAWCFAVRPTKRPSATEDLLTVIDTFREQRDGLFRERGPLPQACWRKAVV</sequence>
<dbReference type="InterPro" id="IPR050660">
    <property type="entry name" value="NEK_Ser/Thr_kinase"/>
</dbReference>
<evidence type="ECO:0000256" key="3">
    <source>
        <dbReference type="ARBA" id="ARBA00022679"/>
    </source>
</evidence>
<evidence type="ECO:0000256" key="7">
    <source>
        <dbReference type="ARBA" id="ARBA00047899"/>
    </source>
</evidence>
<evidence type="ECO:0000256" key="5">
    <source>
        <dbReference type="ARBA" id="ARBA00022777"/>
    </source>
</evidence>
<keyword evidence="4" id="KW-0547">Nucleotide-binding</keyword>
<evidence type="ECO:0000256" key="2">
    <source>
        <dbReference type="ARBA" id="ARBA00022527"/>
    </source>
</evidence>
<dbReference type="Gene3D" id="3.30.200.20">
    <property type="entry name" value="Phosphorylase Kinase, domain 1"/>
    <property type="match status" value="1"/>
</dbReference>
<dbReference type="Gene3D" id="1.10.510.10">
    <property type="entry name" value="Transferase(Phosphotransferase) domain 1"/>
    <property type="match status" value="1"/>
</dbReference>
<keyword evidence="12" id="KW-1185">Reference proteome</keyword>
<proteinExistence type="predicted"/>
<dbReference type="EC" id="2.7.11.1" evidence="1"/>
<dbReference type="PANTHER" id="PTHR43671">
    <property type="entry name" value="SERINE/THREONINE-PROTEIN KINASE NEK"/>
    <property type="match status" value="1"/>
</dbReference>
<evidence type="ECO:0000313" key="11">
    <source>
        <dbReference type="EMBL" id="KAK4548547.1"/>
    </source>
</evidence>
<feature type="domain" description="Protein kinase" evidence="10">
    <location>
        <begin position="45"/>
        <end position="362"/>
    </location>
</feature>
<evidence type="ECO:0000256" key="6">
    <source>
        <dbReference type="ARBA" id="ARBA00022840"/>
    </source>
</evidence>
<organism evidence="11 12">
    <name type="scientific">Oleoguttula mirabilis</name>
    <dbReference type="NCBI Taxonomy" id="1507867"/>
    <lineage>
        <taxon>Eukaryota</taxon>
        <taxon>Fungi</taxon>
        <taxon>Dikarya</taxon>
        <taxon>Ascomycota</taxon>
        <taxon>Pezizomycotina</taxon>
        <taxon>Dothideomycetes</taxon>
        <taxon>Dothideomycetidae</taxon>
        <taxon>Mycosphaerellales</taxon>
        <taxon>Teratosphaeriaceae</taxon>
        <taxon>Oleoguttula</taxon>
    </lineage>
</organism>
<dbReference type="AlphaFoldDB" id="A0AAV9JSE3"/>
<dbReference type="PROSITE" id="PS00108">
    <property type="entry name" value="PROTEIN_KINASE_ST"/>
    <property type="match status" value="1"/>
</dbReference>
<gene>
    <name evidence="11" type="ORF">LTR36_009457</name>
</gene>
<dbReference type="PROSITE" id="PS50011">
    <property type="entry name" value="PROTEIN_KINASE_DOM"/>
    <property type="match status" value="1"/>
</dbReference>
<dbReference type="GO" id="GO:0005634">
    <property type="term" value="C:nucleus"/>
    <property type="evidence" value="ECO:0007669"/>
    <property type="project" value="TreeGrafter"/>
</dbReference>
<keyword evidence="2" id="KW-0723">Serine/threonine-protein kinase</keyword>
<dbReference type="SMART" id="SM00220">
    <property type="entry name" value="S_TKc"/>
    <property type="match status" value="1"/>
</dbReference>
<dbReference type="Pfam" id="PF00069">
    <property type="entry name" value="Pkinase"/>
    <property type="match status" value="1"/>
</dbReference>
<keyword evidence="6" id="KW-0067">ATP-binding</keyword>
<dbReference type="GO" id="GO:0004674">
    <property type="term" value="F:protein serine/threonine kinase activity"/>
    <property type="evidence" value="ECO:0007669"/>
    <property type="project" value="UniProtKB-KW"/>
</dbReference>
<protein>
    <recommendedName>
        <fullName evidence="1">non-specific serine/threonine protein kinase</fullName>
        <ecNumber evidence="1">2.7.11.1</ecNumber>
    </recommendedName>
</protein>
<evidence type="ECO:0000259" key="10">
    <source>
        <dbReference type="PROSITE" id="PS50011"/>
    </source>
</evidence>
<dbReference type="EMBL" id="JAVFHQ010000007">
    <property type="protein sequence ID" value="KAK4548547.1"/>
    <property type="molecule type" value="Genomic_DNA"/>
</dbReference>
<keyword evidence="5" id="KW-0418">Kinase</keyword>
<reference evidence="11 12" key="1">
    <citation type="submission" date="2021-11" db="EMBL/GenBank/DDBJ databases">
        <title>Black yeast isolated from Biological Soil Crust.</title>
        <authorList>
            <person name="Kurbessoian T."/>
        </authorList>
    </citation>
    <scope>NUCLEOTIDE SEQUENCE [LARGE SCALE GENOMIC DNA]</scope>
    <source>
        <strain evidence="11 12">CCFEE 5522</strain>
    </source>
</reference>
<dbReference type="InterPro" id="IPR011009">
    <property type="entry name" value="Kinase-like_dom_sf"/>
</dbReference>
<evidence type="ECO:0000313" key="12">
    <source>
        <dbReference type="Proteomes" id="UP001324427"/>
    </source>
</evidence>
<dbReference type="Proteomes" id="UP001324427">
    <property type="component" value="Unassembled WGS sequence"/>
</dbReference>
<feature type="region of interest" description="Disordered" evidence="9">
    <location>
        <begin position="15"/>
        <end position="41"/>
    </location>
</feature>
<dbReference type="GO" id="GO:0005524">
    <property type="term" value="F:ATP binding"/>
    <property type="evidence" value="ECO:0007669"/>
    <property type="project" value="UniProtKB-KW"/>
</dbReference>
<comment type="catalytic activity">
    <reaction evidence="8">
        <text>L-seryl-[protein] + ATP = O-phospho-L-seryl-[protein] + ADP + H(+)</text>
        <dbReference type="Rhea" id="RHEA:17989"/>
        <dbReference type="Rhea" id="RHEA-COMP:9863"/>
        <dbReference type="Rhea" id="RHEA-COMP:11604"/>
        <dbReference type="ChEBI" id="CHEBI:15378"/>
        <dbReference type="ChEBI" id="CHEBI:29999"/>
        <dbReference type="ChEBI" id="CHEBI:30616"/>
        <dbReference type="ChEBI" id="CHEBI:83421"/>
        <dbReference type="ChEBI" id="CHEBI:456216"/>
        <dbReference type="EC" id="2.7.11.1"/>
    </reaction>
</comment>
<comment type="catalytic activity">
    <reaction evidence="7">
        <text>L-threonyl-[protein] + ATP = O-phospho-L-threonyl-[protein] + ADP + H(+)</text>
        <dbReference type="Rhea" id="RHEA:46608"/>
        <dbReference type="Rhea" id="RHEA-COMP:11060"/>
        <dbReference type="Rhea" id="RHEA-COMP:11605"/>
        <dbReference type="ChEBI" id="CHEBI:15378"/>
        <dbReference type="ChEBI" id="CHEBI:30013"/>
        <dbReference type="ChEBI" id="CHEBI:30616"/>
        <dbReference type="ChEBI" id="CHEBI:61977"/>
        <dbReference type="ChEBI" id="CHEBI:456216"/>
        <dbReference type="EC" id="2.7.11.1"/>
    </reaction>
</comment>